<feature type="compositionally biased region" description="Polar residues" evidence="1">
    <location>
        <begin position="170"/>
        <end position="180"/>
    </location>
</feature>
<dbReference type="InParanoid" id="A9V7H5"/>
<dbReference type="RefSeq" id="XP_001748627.1">
    <property type="nucleotide sequence ID" value="XM_001748575.1"/>
</dbReference>
<dbReference type="KEGG" id="mbr:MONBRDRAFT_28199"/>
<gene>
    <name evidence="2" type="ORF">MONBRDRAFT_28199</name>
</gene>
<feature type="region of interest" description="Disordered" evidence="1">
    <location>
        <begin position="53"/>
        <end position="75"/>
    </location>
</feature>
<evidence type="ECO:0000256" key="1">
    <source>
        <dbReference type="SAM" id="MobiDB-lite"/>
    </source>
</evidence>
<keyword evidence="3" id="KW-1185">Reference proteome</keyword>
<feature type="compositionally biased region" description="Polar residues" evidence="1">
    <location>
        <begin position="252"/>
        <end position="264"/>
    </location>
</feature>
<feature type="compositionally biased region" description="Low complexity" evidence="1">
    <location>
        <begin position="376"/>
        <end position="390"/>
    </location>
</feature>
<evidence type="ECO:0000313" key="3">
    <source>
        <dbReference type="Proteomes" id="UP000001357"/>
    </source>
</evidence>
<feature type="region of interest" description="Disordered" evidence="1">
    <location>
        <begin position="1"/>
        <end position="22"/>
    </location>
</feature>
<dbReference type="GeneID" id="5893959"/>
<dbReference type="EMBL" id="CH991565">
    <property type="protein sequence ID" value="EDQ86514.1"/>
    <property type="molecule type" value="Genomic_DNA"/>
</dbReference>
<feature type="region of interest" description="Disordered" evidence="1">
    <location>
        <begin position="252"/>
        <end position="271"/>
    </location>
</feature>
<feature type="region of interest" description="Disordered" evidence="1">
    <location>
        <begin position="170"/>
        <end position="192"/>
    </location>
</feature>
<dbReference type="AlphaFoldDB" id="A9V7H5"/>
<proteinExistence type="predicted"/>
<sequence>MATTQPTTPGNDSQPSRPPLPPSTSALHFCACSERECILIVVSPTGRRALAVRNNDEGSRIPRPKSTTKKRAPDWSKIHQAEETRKAKVPYLSPNALRLKQHEPPLMFIFFLWCPRPWSTFSASHTRARVRSSTSEDLFAPKMAKSDEAMTPLKSHPAQKPASLRRAQIGTSRACSNPATSGRRVEKEGSAQEDLFQADDSALASIMSETGIDGYRGSTATHLAPTTPGSRVSMAARQQRMSMYLRLYDDSQSTHPAKTDNPTAPSIDHDTFGDAHAALAGLSVQDTDNSKRATLAASRAEVRAKAADLRGGALRVVKRAPKAGEGQSMPCQTPSRQPVARTATTSRRAQPQASRMSSVQRSTTWSQRRHSHYATGLRSGSRSRLQQLRGNQSVAPALDAGASPMHLHTQSRSQANDLGLHAMPTFSLEAHHTHPTESELQPLRLAGALNDALQTDEQNSIDPETAEYLRLMAEEEQLQRDIAQYQLQCSTTDEAVDNADDIRLSPAASIPTIKIAETLVRASPSSNTSCLSPSSSPMPSHDQSRSPFRILRSPSKRSWSEAAAASAEFCLEDDLMDQMLEGTPAQPSATSAMLRAAGTANPVAQVLDRRDVQEELVLPVFRVGALLRGIELPFARRATKTASSS</sequence>
<feature type="region of interest" description="Disordered" evidence="1">
    <location>
        <begin position="320"/>
        <end position="392"/>
    </location>
</feature>
<feature type="compositionally biased region" description="Low complexity" evidence="1">
    <location>
        <begin position="524"/>
        <end position="541"/>
    </location>
</feature>
<organism evidence="2 3">
    <name type="scientific">Monosiga brevicollis</name>
    <name type="common">Choanoflagellate</name>
    <dbReference type="NCBI Taxonomy" id="81824"/>
    <lineage>
        <taxon>Eukaryota</taxon>
        <taxon>Choanoflagellata</taxon>
        <taxon>Craspedida</taxon>
        <taxon>Salpingoecidae</taxon>
        <taxon>Monosiga</taxon>
    </lineage>
</organism>
<evidence type="ECO:0000313" key="2">
    <source>
        <dbReference type="EMBL" id="EDQ86514.1"/>
    </source>
</evidence>
<protein>
    <submittedName>
        <fullName evidence="2">Uncharacterized protein</fullName>
    </submittedName>
</protein>
<feature type="region of interest" description="Disordered" evidence="1">
    <location>
        <begin position="524"/>
        <end position="547"/>
    </location>
</feature>
<accession>A9V7H5</accession>
<dbReference type="Proteomes" id="UP000001357">
    <property type="component" value="Unassembled WGS sequence"/>
</dbReference>
<feature type="compositionally biased region" description="Polar residues" evidence="1">
    <location>
        <begin position="329"/>
        <end position="366"/>
    </location>
</feature>
<name>A9V7H5_MONBE</name>
<feature type="compositionally biased region" description="Polar residues" evidence="1">
    <location>
        <begin position="1"/>
        <end position="15"/>
    </location>
</feature>
<reference evidence="2 3" key="1">
    <citation type="journal article" date="2008" name="Nature">
        <title>The genome of the choanoflagellate Monosiga brevicollis and the origin of metazoans.</title>
        <authorList>
            <consortium name="JGI Sequencing"/>
            <person name="King N."/>
            <person name="Westbrook M.J."/>
            <person name="Young S.L."/>
            <person name="Kuo A."/>
            <person name="Abedin M."/>
            <person name="Chapman J."/>
            <person name="Fairclough S."/>
            <person name="Hellsten U."/>
            <person name="Isogai Y."/>
            <person name="Letunic I."/>
            <person name="Marr M."/>
            <person name="Pincus D."/>
            <person name="Putnam N."/>
            <person name="Rokas A."/>
            <person name="Wright K.J."/>
            <person name="Zuzow R."/>
            <person name="Dirks W."/>
            <person name="Good M."/>
            <person name="Goodstein D."/>
            <person name="Lemons D."/>
            <person name="Li W."/>
            <person name="Lyons J.B."/>
            <person name="Morris A."/>
            <person name="Nichols S."/>
            <person name="Richter D.J."/>
            <person name="Salamov A."/>
            <person name="Bork P."/>
            <person name="Lim W.A."/>
            <person name="Manning G."/>
            <person name="Miller W.T."/>
            <person name="McGinnis W."/>
            <person name="Shapiro H."/>
            <person name="Tjian R."/>
            <person name="Grigoriev I.V."/>
            <person name="Rokhsar D."/>
        </authorList>
    </citation>
    <scope>NUCLEOTIDE SEQUENCE [LARGE SCALE GENOMIC DNA]</scope>
    <source>
        <strain evidence="3">MX1 / ATCC 50154</strain>
    </source>
</reference>